<proteinExistence type="predicted"/>
<comment type="caution">
    <text evidence="3">The sequence shown here is derived from an EMBL/GenBank/DDBJ whole genome shotgun (WGS) entry which is preliminary data.</text>
</comment>
<keyword evidence="2" id="KW-0233">DNA recombination</keyword>
<dbReference type="RefSeq" id="WP_024727305.1">
    <property type="nucleotide sequence ID" value="NZ_JACOOS010000005.1"/>
</dbReference>
<dbReference type="EMBL" id="JACOOS010000005">
    <property type="protein sequence ID" value="MBC5677132.1"/>
    <property type="molecule type" value="Genomic_DNA"/>
</dbReference>
<dbReference type="Gene3D" id="1.10.150.130">
    <property type="match status" value="1"/>
</dbReference>
<organism evidence="3 4">
    <name type="scientific">Anaerostipes hominis</name>
    <name type="common">ex Liu et al. 2021</name>
    <dbReference type="NCBI Taxonomy" id="2763018"/>
    <lineage>
        <taxon>Bacteria</taxon>
        <taxon>Bacillati</taxon>
        <taxon>Bacillota</taxon>
        <taxon>Clostridia</taxon>
        <taxon>Lachnospirales</taxon>
        <taxon>Lachnospiraceae</taxon>
        <taxon>Anaerostipes</taxon>
    </lineage>
</organism>
<name>A0ABR7FPJ6_9FIRM</name>
<keyword evidence="1" id="KW-0238">DNA-binding</keyword>
<evidence type="ECO:0008006" key="5">
    <source>
        <dbReference type="Google" id="ProtNLM"/>
    </source>
</evidence>
<dbReference type="InterPro" id="IPR013762">
    <property type="entry name" value="Integrase-like_cat_sf"/>
</dbReference>
<sequence>MKRRNGDGTIRKIKKKNGQIYYQALSPSTEGHRTSLGLYPTKSSANKALDGFKRNSTSFCNITFEMLYHTCLNMGLLSNNDRYVYPYCHKLYKKRVVCIVREDIVQCITSSYRIDPARGKIKASPNTKQKIKSFLNRIFDYAISEGILLERNIPRSIEFNPAPKSSKNQRLFSKEEINILWDNANNPYISYIIRPVLICLYHGISAGQVVRIKRKDLLSNGILRVPIDKIGEYMHPIPLNPKLLDVVAEFSSKSNSEFLFADETGGSMTYDVFRGRYQKILRMLSCTHTIGDMRNTFLSTAEKVKLDPYILKHLLEVHDRRREPLVYDEEIMKKMKQAIISIGEAYDE</sequence>
<dbReference type="Gene3D" id="1.10.443.10">
    <property type="entry name" value="Intergrase catalytic core"/>
    <property type="match status" value="1"/>
</dbReference>
<evidence type="ECO:0000256" key="2">
    <source>
        <dbReference type="ARBA" id="ARBA00023172"/>
    </source>
</evidence>
<dbReference type="Proteomes" id="UP000635828">
    <property type="component" value="Unassembled WGS sequence"/>
</dbReference>
<dbReference type="SUPFAM" id="SSF56349">
    <property type="entry name" value="DNA breaking-rejoining enzymes"/>
    <property type="match status" value="1"/>
</dbReference>
<protein>
    <recommendedName>
        <fullName evidence="5">Site-specific recombinase XerD</fullName>
    </recommendedName>
</protein>
<reference evidence="3 4" key="1">
    <citation type="submission" date="2020-08" db="EMBL/GenBank/DDBJ databases">
        <title>Genome public.</title>
        <authorList>
            <person name="Liu C."/>
            <person name="Sun Q."/>
        </authorList>
    </citation>
    <scope>NUCLEOTIDE SEQUENCE [LARGE SCALE GENOMIC DNA]</scope>
    <source>
        <strain evidence="3 4">NSJ-7</strain>
    </source>
</reference>
<gene>
    <name evidence="3" type="ORF">H8S22_05800</name>
</gene>
<evidence type="ECO:0000256" key="1">
    <source>
        <dbReference type="ARBA" id="ARBA00023125"/>
    </source>
</evidence>
<keyword evidence="4" id="KW-1185">Reference proteome</keyword>
<accession>A0ABR7FPJ6</accession>
<dbReference type="InterPro" id="IPR010998">
    <property type="entry name" value="Integrase_recombinase_N"/>
</dbReference>
<evidence type="ECO:0000313" key="3">
    <source>
        <dbReference type="EMBL" id="MBC5677132.1"/>
    </source>
</evidence>
<dbReference type="InterPro" id="IPR011010">
    <property type="entry name" value="DNA_brk_join_enz"/>
</dbReference>
<evidence type="ECO:0000313" key="4">
    <source>
        <dbReference type="Proteomes" id="UP000635828"/>
    </source>
</evidence>